<evidence type="ECO:0000256" key="6">
    <source>
        <dbReference type="ARBA" id="ARBA00022898"/>
    </source>
</evidence>
<evidence type="ECO:0000256" key="7">
    <source>
        <dbReference type="ARBA" id="ARBA00023239"/>
    </source>
</evidence>
<evidence type="ECO:0000256" key="3">
    <source>
        <dbReference type="ARBA" id="ARBA00004953"/>
    </source>
</evidence>
<dbReference type="SUPFAM" id="SSF53383">
    <property type="entry name" value="PLP-dependent transferases"/>
    <property type="match status" value="1"/>
</dbReference>
<evidence type="ECO:0000256" key="9">
    <source>
        <dbReference type="ARBA" id="ARBA00048531"/>
    </source>
</evidence>
<dbReference type="UniPathway" id="UPA00148"/>
<evidence type="ECO:0000256" key="4">
    <source>
        <dbReference type="ARBA" id="ARBA00012285"/>
    </source>
</evidence>
<sequence length="377" mass="41945">MGKPGTPPGSFRKDRGAPPHRGLALIRGHGGEVYHLARALSLAPEEILDFSSNVSPLPPPEGLYELLSAHLSEIERLPEADSFSLREALAARFGGAPERYLPSSGTTEWIFALPRALGPRRVLILAPTYADYEDASRAAQVPVKILFAREEDLFHPPLKELTREIRPKDLVFLCNPNNPTGVFLPRASLSELIYSFPEATFVVDESYLPFAAEERESLLTLDPFPENLVVLFSFSKIYRVPGLRLGFAAAEGPLGGVLSDWQLPWAVNRLAQVAGPFLLSRKDHEERVRALVREERPRLAQGLSALGLRVFPSEANFVLTKLPENLSGERIFEELLKRKILVRVCGNFRGLSENFLRFALRSPAENDRLLQALADLL</sequence>
<dbReference type="Gene3D" id="3.40.640.10">
    <property type="entry name" value="Type I PLP-dependent aspartate aminotransferase-like (Major domain)"/>
    <property type="match status" value="1"/>
</dbReference>
<accession>A0A6H1WU11</accession>
<dbReference type="CDD" id="cd00609">
    <property type="entry name" value="AAT_like"/>
    <property type="match status" value="1"/>
</dbReference>
<comment type="pathway">
    <text evidence="3">Cofactor biosynthesis; adenosylcobalamin biosynthesis.</text>
</comment>
<gene>
    <name evidence="12" type="ORF">FVE67_07620</name>
</gene>
<dbReference type="Proteomes" id="UP000501253">
    <property type="component" value="Chromosome"/>
</dbReference>
<dbReference type="Pfam" id="PF00155">
    <property type="entry name" value="Aminotran_1_2"/>
    <property type="match status" value="1"/>
</dbReference>
<dbReference type="Gene3D" id="3.90.1150.10">
    <property type="entry name" value="Aspartate Aminotransferase, domain 1"/>
    <property type="match status" value="1"/>
</dbReference>
<comment type="cofactor">
    <cofactor evidence="1">
        <name>pyridoxal 5'-phosphate</name>
        <dbReference type="ChEBI" id="CHEBI:597326"/>
    </cofactor>
</comment>
<feature type="domain" description="Aminotransferase class I/classII large" evidence="11">
    <location>
        <begin position="47"/>
        <end position="373"/>
    </location>
</feature>
<dbReference type="EC" id="4.1.1.81" evidence="4"/>
<protein>
    <recommendedName>
        <fullName evidence="4">threonine-phosphate decarboxylase</fullName>
        <ecNumber evidence="4">4.1.1.81</ecNumber>
    </recommendedName>
    <alternativeName>
        <fullName evidence="8">L-threonine-O-3-phosphate decarboxylase</fullName>
    </alternativeName>
</protein>
<organism evidence="12 13">
    <name type="scientific">Thermosulfurimonas marina</name>
    <dbReference type="NCBI Taxonomy" id="2047767"/>
    <lineage>
        <taxon>Bacteria</taxon>
        <taxon>Pseudomonadati</taxon>
        <taxon>Thermodesulfobacteriota</taxon>
        <taxon>Thermodesulfobacteria</taxon>
        <taxon>Thermodesulfobacteriales</taxon>
        <taxon>Thermodesulfobacteriaceae</taxon>
        <taxon>Thermosulfurimonas</taxon>
    </lineage>
</organism>
<evidence type="ECO:0000313" key="12">
    <source>
        <dbReference type="EMBL" id="QJA06670.1"/>
    </source>
</evidence>
<dbReference type="GO" id="GO:0030170">
    <property type="term" value="F:pyridoxal phosphate binding"/>
    <property type="evidence" value="ECO:0007669"/>
    <property type="project" value="InterPro"/>
</dbReference>
<dbReference type="InterPro" id="IPR015421">
    <property type="entry name" value="PyrdxlP-dep_Trfase_major"/>
</dbReference>
<evidence type="ECO:0000313" key="13">
    <source>
        <dbReference type="Proteomes" id="UP000501253"/>
    </source>
</evidence>
<reference evidence="12 13" key="1">
    <citation type="submission" date="2019-08" db="EMBL/GenBank/DDBJ databases">
        <title>Complete genome sequence of Thermosulfurimonas marina SU872T, an anaerobic thermophilic chemolithoautotrophic bacterium isolated from a shallow marine hydrothermal vent.</title>
        <authorList>
            <person name="Allioux M."/>
            <person name="Jebbar M."/>
            <person name="Slobodkina G."/>
            <person name="Slobodkin A."/>
            <person name="Moalic Y."/>
            <person name="Frolova A."/>
            <person name="Shao Z."/>
            <person name="Alain K."/>
        </authorList>
    </citation>
    <scope>NUCLEOTIDE SEQUENCE [LARGE SCALE GENOMIC DNA]</scope>
    <source>
        <strain evidence="12 13">SU872</strain>
    </source>
</reference>
<proteinExistence type="predicted"/>
<dbReference type="GO" id="GO:0009236">
    <property type="term" value="P:cobalamin biosynthetic process"/>
    <property type="evidence" value="ECO:0007669"/>
    <property type="project" value="UniProtKB-UniPathway"/>
</dbReference>
<comment type="function">
    <text evidence="2">Decarboxylates L-threonine-O-3-phosphate to yield (R)-1-amino-2-propanol O-2-phosphate, the precursor for the linkage between the nucleotide loop and the corrin ring in cobalamin.</text>
</comment>
<feature type="region of interest" description="Disordered" evidence="10">
    <location>
        <begin position="1"/>
        <end position="20"/>
    </location>
</feature>
<dbReference type="InterPro" id="IPR015422">
    <property type="entry name" value="PyrdxlP-dep_Trfase_small"/>
</dbReference>
<keyword evidence="13" id="KW-1185">Reference proteome</keyword>
<dbReference type="AlphaFoldDB" id="A0A6H1WU11"/>
<dbReference type="InterPro" id="IPR005860">
    <property type="entry name" value="CobD"/>
</dbReference>
<keyword evidence="7 12" id="KW-0456">Lyase</keyword>
<dbReference type="EMBL" id="CP042909">
    <property type="protein sequence ID" value="QJA06670.1"/>
    <property type="molecule type" value="Genomic_DNA"/>
</dbReference>
<dbReference type="PANTHER" id="PTHR42885:SF1">
    <property type="entry name" value="THREONINE-PHOSPHATE DECARBOXYLASE"/>
    <property type="match status" value="1"/>
</dbReference>
<evidence type="ECO:0000256" key="10">
    <source>
        <dbReference type="SAM" id="MobiDB-lite"/>
    </source>
</evidence>
<dbReference type="KEGG" id="tmai:FVE67_07620"/>
<dbReference type="PANTHER" id="PTHR42885">
    <property type="entry name" value="HISTIDINOL-PHOSPHATE AMINOTRANSFERASE-RELATED"/>
    <property type="match status" value="1"/>
</dbReference>
<evidence type="ECO:0000256" key="8">
    <source>
        <dbReference type="ARBA" id="ARBA00029996"/>
    </source>
</evidence>
<keyword evidence="5" id="KW-0169">Cobalamin biosynthesis</keyword>
<evidence type="ECO:0000256" key="5">
    <source>
        <dbReference type="ARBA" id="ARBA00022573"/>
    </source>
</evidence>
<keyword evidence="6" id="KW-0663">Pyridoxal phosphate</keyword>
<dbReference type="InterPro" id="IPR004839">
    <property type="entry name" value="Aminotransferase_I/II_large"/>
</dbReference>
<evidence type="ECO:0000259" key="11">
    <source>
        <dbReference type="Pfam" id="PF00155"/>
    </source>
</evidence>
<name>A0A6H1WU11_9BACT</name>
<dbReference type="NCBIfam" id="TIGR01140">
    <property type="entry name" value="L_thr_O3P_dcar"/>
    <property type="match status" value="1"/>
</dbReference>
<dbReference type="GO" id="GO:0048472">
    <property type="term" value="F:threonine-phosphate decarboxylase activity"/>
    <property type="evidence" value="ECO:0007669"/>
    <property type="project" value="UniProtKB-EC"/>
</dbReference>
<evidence type="ECO:0000256" key="2">
    <source>
        <dbReference type="ARBA" id="ARBA00003444"/>
    </source>
</evidence>
<dbReference type="InterPro" id="IPR015424">
    <property type="entry name" value="PyrdxlP-dep_Trfase"/>
</dbReference>
<evidence type="ECO:0000256" key="1">
    <source>
        <dbReference type="ARBA" id="ARBA00001933"/>
    </source>
</evidence>
<comment type="catalytic activity">
    <reaction evidence="9">
        <text>O-phospho-L-threonine + H(+) = (R)-1-aminopropan-2-yl phosphate + CO2</text>
        <dbReference type="Rhea" id="RHEA:11492"/>
        <dbReference type="ChEBI" id="CHEBI:15378"/>
        <dbReference type="ChEBI" id="CHEBI:16526"/>
        <dbReference type="ChEBI" id="CHEBI:58563"/>
        <dbReference type="ChEBI" id="CHEBI:58675"/>
        <dbReference type="EC" id="4.1.1.81"/>
    </reaction>
</comment>